<feature type="compositionally biased region" description="Low complexity" evidence="2">
    <location>
        <begin position="1"/>
        <end position="14"/>
    </location>
</feature>
<evidence type="ECO:0000256" key="2">
    <source>
        <dbReference type="SAM" id="MobiDB-lite"/>
    </source>
</evidence>
<dbReference type="SUPFAM" id="SSF53335">
    <property type="entry name" value="S-adenosyl-L-methionine-dependent methyltransferases"/>
    <property type="match status" value="1"/>
</dbReference>
<accession>A0A5Q4BDP8</accession>
<dbReference type="GO" id="GO:0008168">
    <property type="term" value="F:methyltransferase activity"/>
    <property type="evidence" value="ECO:0007669"/>
    <property type="project" value="TreeGrafter"/>
</dbReference>
<reference evidence="3 4" key="1">
    <citation type="journal article" date="2019" name="Sci. Rep.">
        <title>Colletotrichum shisoi sp. nov., an anthracnose pathogen of Perilla frutescens in Japan: molecular phylogenetic, morphological and genomic evidence.</title>
        <authorList>
            <person name="Gan P."/>
            <person name="Tsushima A."/>
            <person name="Hiroyama R."/>
            <person name="Narusaka M."/>
            <person name="Takano Y."/>
            <person name="Narusaka Y."/>
            <person name="Kawaradani M."/>
            <person name="Damm U."/>
            <person name="Shirasu K."/>
        </authorList>
    </citation>
    <scope>NUCLEOTIDE SEQUENCE [LARGE SCALE GENOMIC DNA]</scope>
    <source>
        <strain evidence="3 4">PG-2018a</strain>
    </source>
</reference>
<dbReference type="Proteomes" id="UP000326340">
    <property type="component" value="Unassembled WGS sequence"/>
</dbReference>
<gene>
    <name evidence="3" type="primary">LAE1-12</name>
    <name evidence="3" type="ORF">CSHISOI_10617</name>
</gene>
<dbReference type="Pfam" id="PF13489">
    <property type="entry name" value="Methyltransf_23"/>
    <property type="match status" value="1"/>
</dbReference>
<comment type="similarity">
    <text evidence="1">Belongs to the methyltransferase superfamily. LaeA methyltransferase family.</text>
</comment>
<feature type="region of interest" description="Disordered" evidence="2">
    <location>
        <begin position="1"/>
        <end position="38"/>
    </location>
</feature>
<proteinExistence type="inferred from homology"/>
<dbReference type="PANTHER" id="PTHR43591">
    <property type="entry name" value="METHYLTRANSFERASE"/>
    <property type="match status" value="1"/>
</dbReference>
<protein>
    <submittedName>
        <fullName evidence="3">Secondary metabolism regulator LAE1</fullName>
    </submittedName>
</protein>
<keyword evidence="4" id="KW-1185">Reference proteome</keyword>
<comment type="caution">
    <text evidence="3">The sequence shown here is derived from an EMBL/GenBank/DDBJ whole genome shotgun (WGS) entry which is preliminary data.</text>
</comment>
<dbReference type="AlphaFoldDB" id="A0A5Q4BDP8"/>
<evidence type="ECO:0000313" key="4">
    <source>
        <dbReference type="Proteomes" id="UP000326340"/>
    </source>
</evidence>
<sequence>MSEAITSPTTQPTTSQPPAPPPNPNGASAAPTSIEVDEGDVTDDVSAMDDRISSYSASLTSSAVDYPEEYGRRYHAYRAGSYQFPNDEREMGRLDLNHSLIARTIGKLFLAPVEQDKTHRILDVGTGTGIWAIEVGDEFPNAEVVGIDLSAIQPAFVPPNVRFEIDDAESSWVGDAKYDFVFSRYLALSIADWPKLVRNIHTTLNADGWAEFQDYSLLFDSDDGSLTDDHETMKWEKKGNEIAGMIGRDFNPGPKLYDWVKGAGFRNVVHKHYKIPIGPWAKEPHYKDIGMINLIQLLDGLEAFTLKPFCSVLGWTTEEVRVLLAQVRKEMKSGVFHAHLNYHVVYGQKVESEEEEEEEA</sequence>
<dbReference type="CDD" id="cd02440">
    <property type="entry name" value="AdoMet_MTases"/>
    <property type="match status" value="1"/>
</dbReference>
<dbReference type="PANTHER" id="PTHR43591:SF10">
    <property type="entry name" value="ABC TRANSMEMBRANE TYPE-1 DOMAIN-CONTAINING PROTEIN-RELATED"/>
    <property type="match status" value="1"/>
</dbReference>
<evidence type="ECO:0000313" key="3">
    <source>
        <dbReference type="EMBL" id="TQN64814.1"/>
    </source>
</evidence>
<dbReference type="Gene3D" id="3.40.50.150">
    <property type="entry name" value="Vaccinia Virus protein VP39"/>
    <property type="match status" value="1"/>
</dbReference>
<organism evidence="3 4">
    <name type="scientific">Colletotrichum shisoi</name>
    <dbReference type="NCBI Taxonomy" id="2078593"/>
    <lineage>
        <taxon>Eukaryota</taxon>
        <taxon>Fungi</taxon>
        <taxon>Dikarya</taxon>
        <taxon>Ascomycota</taxon>
        <taxon>Pezizomycotina</taxon>
        <taxon>Sordariomycetes</taxon>
        <taxon>Hypocreomycetidae</taxon>
        <taxon>Glomerellales</taxon>
        <taxon>Glomerellaceae</taxon>
        <taxon>Colletotrichum</taxon>
        <taxon>Colletotrichum destructivum species complex</taxon>
    </lineage>
</organism>
<evidence type="ECO:0000256" key="1">
    <source>
        <dbReference type="ARBA" id="ARBA00038158"/>
    </source>
</evidence>
<name>A0A5Q4BDP8_9PEZI</name>
<dbReference type="OrthoDB" id="2013972at2759"/>
<feature type="compositionally biased region" description="Pro residues" evidence="2">
    <location>
        <begin position="15"/>
        <end position="24"/>
    </location>
</feature>
<dbReference type="EMBL" id="PUHP01002020">
    <property type="protein sequence ID" value="TQN64814.1"/>
    <property type="molecule type" value="Genomic_DNA"/>
</dbReference>
<dbReference type="InterPro" id="IPR029063">
    <property type="entry name" value="SAM-dependent_MTases_sf"/>
</dbReference>